<name>A0A165DTS5_9BASI</name>
<dbReference type="OrthoDB" id="10474801at2759"/>
<accession>A0A165DTS5</accession>
<evidence type="ECO:0000313" key="1">
    <source>
        <dbReference type="EMBL" id="KZT53531.1"/>
    </source>
</evidence>
<proteinExistence type="predicted"/>
<evidence type="ECO:0000313" key="2">
    <source>
        <dbReference type="Proteomes" id="UP000076842"/>
    </source>
</evidence>
<dbReference type="InParanoid" id="A0A165DTS5"/>
<dbReference type="EMBL" id="KV424035">
    <property type="protein sequence ID" value="KZT53531.1"/>
    <property type="molecule type" value="Genomic_DNA"/>
</dbReference>
<organism evidence="1 2">
    <name type="scientific">Calocera cornea HHB12733</name>
    <dbReference type="NCBI Taxonomy" id="1353952"/>
    <lineage>
        <taxon>Eukaryota</taxon>
        <taxon>Fungi</taxon>
        <taxon>Dikarya</taxon>
        <taxon>Basidiomycota</taxon>
        <taxon>Agaricomycotina</taxon>
        <taxon>Dacrymycetes</taxon>
        <taxon>Dacrymycetales</taxon>
        <taxon>Dacrymycetaceae</taxon>
        <taxon>Calocera</taxon>
    </lineage>
</organism>
<keyword evidence="2" id="KW-1185">Reference proteome</keyword>
<dbReference type="AlphaFoldDB" id="A0A165DTS5"/>
<reference evidence="1 2" key="1">
    <citation type="journal article" date="2016" name="Mol. Biol. Evol.">
        <title>Comparative Genomics of Early-Diverging Mushroom-Forming Fungi Provides Insights into the Origins of Lignocellulose Decay Capabilities.</title>
        <authorList>
            <person name="Nagy L.G."/>
            <person name="Riley R."/>
            <person name="Tritt A."/>
            <person name="Adam C."/>
            <person name="Daum C."/>
            <person name="Floudas D."/>
            <person name="Sun H."/>
            <person name="Yadav J.S."/>
            <person name="Pangilinan J."/>
            <person name="Larsson K.H."/>
            <person name="Matsuura K."/>
            <person name="Barry K."/>
            <person name="Labutti K."/>
            <person name="Kuo R."/>
            <person name="Ohm R.A."/>
            <person name="Bhattacharya S.S."/>
            <person name="Shirouzu T."/>
            <person name="Yoshinaga Y."/>
            <person name="Martin F.M."/>
            <person name="Grigoriev I.V."/>
            <person name="Hibbett D.S."/>
        </authorList>
    </citation>
    <scope>NUCLEOTIDE SEQUENCE [LARGE SCALE GENOMIC DNA]</scope>
    <source>
        <strain evidence="1 2">HHB12733</strain>
    </source>
</reference>
<protein>
    <submittedName>
        <fullName evidence="1">Uncharacterized protein</fullName>
    </submittedName>
</protein>
<sequence length="610" mass="68464">MPLQRQRTSPCTTQRALPDICFLLLAQLSWQCEDLQKAMSSNVAVAGPSRERKFGTIYGSRFNRVGTSRPKPRTGTTLQAEGLTKLHTRIWGTVSHLSQTAQANDDLAGFPSLATTASQRVAQSLHAHFVEEEILRGTALNPTTSLSIPSSDDGVVPTDDDLIWRVADDYANAGLETSHLSRRVAFFHAIEMVVDVVPSDAGFFPWLLILESEVELRYVARYVLCRIFERLASAVIESGFDKADDTAITSIFTGIRELAPSAGGMLCHDARELMFSAMAKCLKTGGDWLRYAGLGSFWLISQSLDYGTRTRCLHNLAMGFESADPARYPVCLIRTTEIVYDILLRHFVDDESASHKDQPPWLALLCRVAVLLARTAWRLPSNHRRSFATSILALCTYCGYLAEKTDVERDAELMTTITSLAKVYELECEHFFPAKQTDACELYLESIKSWGYNIRRKPYGDCARRTDEHDYQYLQDRRVLNARPACLPPAPKALLNQHPTSNRLWTRKMSEADLDMDVDGRPRKRPKHTSYPIRELSPDDLDLFQVACNSSEKTGAFIRASKYADTTPLPSSDDLNLFGLPTPSPPVRRRTYTGSRSFKQRMLDAQRVGC</sequence>
<gene>
    <name evidence="1" type="ORF">CALCODRAFT_520032</name>
</gene>
<dbReference type="Proteomes" id="UP000076842">
    <property type="component" value="Unassembled WGS sequence"/>
</dbReference>